<keyword evidence="2" id="KW-0732">Signal</keyword>
<dbReference type="RefSeq" id="WP_183507222.1">
    <property type="nucleotide sequence ID" value="NZ_BSPG01000002.1"/>
</dbReference>
<evidence type="ECO:0000313" key="3">
    <source>
        <dbReference type="EMBL" id="MBB3903872.1"/>
    </source>
</evidence>
<dbReference type="Proteomes" id="UP000517759">
    <property type="component" value="Unassembled WGS sequence"/>
</dbReference>
<protein>
    <submittedName>
        <fullName evidence="3">Pilus assembly protein CpaD</fullName>
    </submittedName>
</protein>
<feature type="chain" id="PRO_5031301127" evidence="2">
    <location>
        <begin position="30"/>
        <end position="246"/>
    </location>
</feature>
<dbReference type="Pfam" id="PF09476">
    <property type="entry name" value="Pilus_CpaD"/>
    <property type="match status" value="1"/>
</dbReference>
<sequence length="246" mass="26181">MALRPSTTPRSPLAMAVLALLVASLGACKSDRVDTTGSIYPYDVRARHPFVLAEGSRTLDIFPTGPGHLDPRQSADLDAFLLEYRRYGRGQLAIDLPRGASPVVGAAAERTGAAIRRAAAENGVPNGAIAMAGYAAADPSLASPVRLSFQHMEAKVASACGLWPQDLGVSTPASNLRNEPSWNLGCATRSNIAAQIADPVDLVRGRPEGRIDTVRRTQVIDKLRQSKDPSTKWNQDGKAEVKTSSQ</sequence>
<evidence type="ECO:0000313" key="4">
    <source>
        <dbReference type="Proteomes" id="UP000517759"/>
    </source>
</evidence>
<evidence type="ECO:0000256" key="1">
    <source>
        <dbReference type="SAM" id="MobiDB-lite"/>
    </source>
</evidence>
<evidence type="ECO:0000256" key="2">
    <source>
        <dbReference type="SAM" id="SignalP"/>
    </source>
</evidence>
<dbReference type="PROSITE" id="PS51257">
    <property type="entry name" value="PROKAR_LIPOPROTEIN"/>
    <property type="match status" value="1"/>
</dbReference>
<dbReference type="InterPro" id="IPR019027">
    <property type="entry name" value="Pilus_biogenesis_CpaD-related"/>
</dbReference>
<name>A0A7W6AQA5_9HYPH</name>
<proteinExistence type="predicted"/>
<dbReference type="AlphaFoldDB" id="A0A7W6AQA5"/>
<dbReference type="NCBIfam" id="TIGR02522">
    <property type="entry name" value="pilus_cpaD"/>
    <property type="match status" value="1"/>
</dbReference>
<feature type="signal peptide" evidence="2">
    <location>
        <begin position="1"/>
        <end position="29"/>
    </location>
</feature>
<accession>A0A7W6AQA5</accession>
<feature type="region of interest" description="Disordered" evidence="1">
    <location>
        <begin position="223"/>
        <end position="246"/>
    </location>
</feature>
<organism evidence="3 4">
    <name type="scientific">Methylobacterium brachythecii</name>
    <dbReference type="NCBI Taxonomy" id="1176177"/>
    <lineage>
        <taxon>Bacteria</taxon>
        <taxon>Pseudomonadati</taxon>
        <taxon>Pseudomonadota</taxon>
        <taxon>Alphaproteobacteria</taxon>
        <taxon>Hyphomicrobiales</taxon>
        <taxon>Methylobacteriaceae</taxon>
        <taxon>Methylobacterium</taxon>
    </lineage>
</organism>
<dbReference type="InterPro" id="IPR013361">
    <property type="entry name" value="Pilus_CpaD"/>
</dbReference>
<dbReference type="EMBL" id="JACIDN010000006">
    <property type="protein sequence ID" value="MBB3903872.1"/>
    <property type="molecule type" value="Genomic_DNA"/>
</dbReference>
<reference evidence="3 4" key="1">
    <citation type="submission" date="2020-08" db="EMBL/GenBank/DDBJ databases">
        <title>Genomic Encyclopedia of Type Strains, Phase IV (KMG-IV): sequencing the most valuable type-strain genomes for metagenomic binning, comparative biology and taxonomic classification.</title>
        <authorList>
            <person name="Goeker M."/>
        </authorList>
    </citation>
    <scope>NUCLEOTIDE SEQUENCE [LARGE SCALE GENOMIC DNA]</scope>
    <source>
        <strain evidence="3 4">DSM 24105</strain>
    </source>
</reference>
<gene>
    <name evidence="3" type="ORF">GGR33_003386</name>
</gene>
<comment type="caution">
    <text evidence="3">The sequence shown here is derived from an EMBL/GenBank/DDBJ whole genome shotgun (WGS) entry which is preliminary data.</text>
</comment>